<reference evidence="2 3" key="1">
    <citation type="submission" date="2019-10" db="EMBL/GenBank/DDBJ databases">
        <authorList>
            <person name="Palmer J.M."/>
        </authorList>
    </citation>
    <scope>NUCLEOTIDE SEQUENCE [LARGE SCALE GENOMIC DNA]</scope>
    <source>
        <strain evidence="2 3">TWF506</strain>
    </source>
</reference>
<evidence type="ECO:0000313" key="3">
    <source>
        <dbReference type="Proteomes" id="UP001307849"/>
    </source>
</evidence>
<proteinExistence type="predicted"/>
<feature type="region of interest" description="Disordered" evidence="1">
    <location>
        <begin position="86"/>
        <end position="125"/>
    </location>
</feature>
<evidence type="ECO:0000256" key="1">
    <source>
        <dbReference type="SAM" id="MobiDB-lite"/>
    </source>
</evidence>
<evidence type="ECO:0000313" key="2">
    <source>
        <dbReference type="EMBL" id="KAK6521226.1"/>
    </source>
</evidence>
<comment type="caution">
    <text evidence="2">The sequence shown here is derived from an EMBL/GenBank/DDBJ whole genome shotgun (WGS) entry which is preliminary data.</text>
</comment>
<organism evidence="2 3">
    <name type="scientific">Arthrobotrys conoides</name>
    <dbReference type="NCBI Taxonomy" id="74498"/>
    <lineage>
        <taxon>Eukaryota</taxon>
        <taxon>Fungi</taxon>
        <taxon>Dikarya</taxon>
        <taxon>Ascomycota</taxon>
        <taxon>Pezizomycotina</taxon>
        <taxon>Orbiliomycetes</taxon>
        <taxon>Orbiliales</taxon>
        <taxon>Orbiliaceae</taxon>
        <taxon>Arthrobotrys</taxon>
    </lineage>
</organism>
<name>A0AAN8P9U8_9PEZI</name>
<sequence length="226" mass="24891">MLNEMGCSQRGVESCLPGEVCCGDRCLKKGSECCYDLGFWCKPGYVCDRETDGTAAIPELCFSDDGCSESTRPRYLTCHDIRRMGSGSEDRNDLAEQPTACTPRPQNKLKKGHRGYPRPTPTSASAMDTLTVTFTSTNYDDVRAVSITPEAKNSISTMFRAISPIYVHTSTVFWTDSTGLPRPTKTSKVITVLATDAEEARLLLSETASAITRVPEEYSRERDAML</sequence>
<keyword evidence="3" id="KW-1185">Reference proteome</keyword>
<dbReference type="EMBL" id="JAVHJM010000001">
    <property type="protein sequence ID" value="KAK6521226.1"/>
    <property type="molecule type" value="Genomic_DNA"/>
</dbReference>
<dbReference type="Proteomes" id="UP001307849">
    <property type="component" value="Unassembled WGS sequence"/>
</dbReference>
<accession>A0AAN8P9U8</accession>
<protein>
    <submittedName>
        <fullName evidence="2">Uncharacterized protein</fullName>
    </submittedName>
</protein>
<feature type="compositionally biased region" description="Basic residues" evidence="1">
    <location>
        <begin position="107"/>
        <end position="116"/>
    </location>
</feature>
<dbReference type="AlphaFoldDB" id="A0AAN8P9U8"/>
<gene>
    <name evidence="2" type="ORF">TWF506_001451</name>
</gene>